<dbReference type="EMBL" id="LR796858">
    <property type="protein sequence ID" value="CAB4170777.1"/>
    <property type="molecule type" value="Genomic_DNA"/>
</dbReference>
<sequence>MLDTILMVAVGVVIGWVIPFDLKGKIAGIFGK</sequence>
<evidence type="ECO:0000313" key="3">
    <source>
        <dbReference type="EMBL" id="CAB4170777.1"/>
    </source>
</evidence>
<accession>A0A6J5PFZ0</accession>
<dbReference type="EMBL" id="LR796815">
    <property type="protein sequence ID" value="CAB4168045.1"/>
    <property type="molecule type" value="Genomic_DNA"/>
</dbReference>
<reference evidence="2" key="1">
    <citation type="submission" date="2020-04" db="EMBL/GenBank/DDBJ databases">
        <authorList>
            <person name="Chiriac C."/>
            <person name="Salcher M."/>
            <person name="Ghai R."/>
            <person name="Kavagutti S V."/>
        </authorList>
    </citation>
    <scope>NUCLEOTIDE SEQUENCE</scope>
</reference>
<keyword evidence="1" id="KW-0472">Membrane</keyword>
<dbReference type="EMBL" id="LR797534">
    <property type="protein sequence ID" value="CAB4223116.1"/>
    <property type="molecule type" value="Genomic_DNA"/>
</dbReference>
<evidence type="ECO:0000313" key="5">
    <source>
        <dbReference type="EMBL" id="CAB4223116.1"/>
    </source>
</evidence>
<evidence type="ECO:0000313" key="2">
    <source>
        <dbReference type="EMBL" id="CAB4168045.1"/>
    </source>
</evidence>
<dbReference type="EMBL" id="LR796944">
    <property type="protein sequence ID" value="CAB4177078.1"/>
    <property type="molecule type" value="Genomic_DNA"/>
</dbReference>
<evidence type="ECO:0000256" key="1">
    <source>
        <dbReference type="SAM" id="Phobius"/>
    </source>
</evidence>
<keyword evidence="1" id="KW-0812">Transmembrane</keyword>
<name>A0A6J5PFZ0_9CAUD</name>
<keyword evidence="1" id="KW-1133">Transmembrane helix</keyword>
<gene>
    <name evidence="5" type="ORF">UFOVP1666_136</name>
    <name evidence="2" type="ORF">UFOVP867_91</name>
    <name evidence="3" type="ORF">UFOVP913_107</name>
    <name evidence="4" type="ORF">UFOVP993_160</name>
</gene>
<protein>
    <submittedName>
        <fullName evidence="2">Uncharacterized protein</fullName>
    </submittedName>
</protein>
<organism evidence="2">
    <name type="scientific">uncultured Caudovirales phage</name>
    <dbReference type="NCBI Taxonomy" id="2100421"/>
    <lineage>
        <taxon>Viruses</taxon>
        <taxon>Duplodnaviria</taxon>
        <taxon>Heunggongvirae</taxon>
        <taxon>Uroviricota</taxon>
        <taxon>Caudoviricetes</taxon>
        <taxon>Peduoviridae</taxon>
        <taxon>Maltschvirus</taxon>
        <taxon>Maltschvirus maltsch</taxon>
    </lineage>
</organism>
<proteinExistence type="predicted"/>
<evidence type="ECO:0000313" key="4">
    <source>
        <dbReference type="EMBL" id="CAB4177078.1"/>
    </source>
</evidence>
<feature type="transmembrane region" description="Helical" evidence="1">
    <location>
        <begin position="6"/>
        <end position="22"/>
    </location>
</feature>